<feature type="transmembrane region" description="Helical" evidence="1">
    <location>
        <begin position="310"/>
        <end position="328"/>
    </location>
</feature>
<dbReference type="RefSeq" id="WP_052240372.1">
    <property type="nucleotide sequence ID" value="NZ_CP047385.1"/>
</dbReference>
<dbReference type="Proteomes" id="UP000035080">
    <property type="component" value="Chromosome"/>
</dbReference>
<name>A0ABX6HSE2_9BURK</name>
<feature type="transmembrane region" description="Helical" evidence="1">
    <location>
        <begin position="48"/>
        <end position="67"/>
    </location>
</feature>
<gene>
    <name evidence="3" type="ORF">PI93_014920</name>
</gene>
<dbReference type="InterPro" id="IPR026841">
    <property type="entry name" value="Aur1/Ipt1"/>
</dbReference>
<keyword evidence="4" id="KW-1185">Reference proteome</keyword>
<feature type="transmembrane region" description="Helical" evidence="1">
    <location>
        <begin position="263"/>
        <end position="281"/>
    </location>
</feature>
<evidence type="ECO:0000313" key="3">
    <source>
        <dbReference type="EMBL" id="QHF13791.1"/>
    </source>
</evidence>
<accession>A0ABX6HSE2</accession>
<evidence type="ECO:0000313" key="4">
    <source>
        <dbReference type="Proteomes" id="UP000035080"/>
    </source>
</evidence>
<keyword evidence="1" id="KW-0472">Membrane</keyword>
<organism evidence="3 4">
    <name type="scientific">Pandoraea fibrosis</name>
    <dbReference type="NCBI Taxonomy" id="1891094"/>
    <lineage>
        <taxon>Bacteria</taxon>
        <taxon>Pseudomonadati</taxon>
        <taxon>Pseudomonadota</taxon>
        <taxon>Betaproteobacteria</taxon>
        <taxon>Burkholderiales</taxon>
        <taxon>Burkholderiaceae</taxon>
        <taxon>Pandoraea</taxon>
    </lineage>
</organism>
<feature type="transmembrane region" description="Helical" evidence="1">
    <location>
        <begin position="79"/>
        <end position="98"/>
    </location>
</feature>
<keyword evidence="1" id="KW-1133">Transmembrane helix</keyword>
<feature type="transmembrane region" description="Helical" evidence="1">
    <location>
        <begin position="288"/>
        <end position="304"/>
    </location>
</feature>
<feature type="transmembrane region" description="Helical" evidence="1">
    <location>
        <begin position="170"/>
        <end position="192"/>
    </location>
</feature>
<sequence>MNEIDAVTTSGNEAAALVADTRQASNVAVTVADKASPLLVRLFLQPRFRIMLALLVALLTLDVIATHAQGLTLSGLDRVLWLTPTVAMAGFAHLLARQPASSLRWLWEKASAALFCLSLLTVFSLAAVVLQNTAITAHFDLVDDRLVQIDASLGFHWHHTYQWLKAHAQAFNLLGSCYQLYGWQVALIPVLLVCTRRIDDLADYFLLFSVIVMLTILISAIVPASNPHIHFGYVGPHDTSEWSQFAALRDGALRVIDLNDNQGLISLPSLHAAHAVMFVYVVRHLRGWNVGLAVVNVTMTIAALPFGGHYLIDILAGIALAIAVIWASRRMGLRRYRSSQSS</sequence>
<reference evidence="3 4" key="1">
    <citation type="journal article" date="2015" name="Genome Announc.">
        <title>Genome Sequences of Two Pandoraea pnomenusa Isolates Recovered 11 Months Apart from a Cystic Fibrosis Patient.</title>
        <authorList>
            <person name="Ee R."/>
            <person name="Ambrose M."/>
            <person name="Lazenby J."/>
            <person name="Williams P."/>
            <person name="Chan K.G."/>
            <person name="Roddam L."/>
        </authorList>
    </citation>
    <scope>NUCLEOTIDE SEQUENCE [LARGE SCALE GENOMIC DNA]</scope>
    <source>
        <strain evidence="3 4">6399</strain>
    </source>
</reference>
<evidence type="ECO:0000259" key="2">
    <source>
        <dbReference type="Pfam" id="PF14378"/>
    </source>
</evidence>
<feature type="domain" description="Inositolphosphotransferase Aur1/Ipt1" evidence="2">
    <location>
        <begin position="145"/>
        <end position="326"/>
    </location>
</feature>
<keyword evidence="1" id="KW-0812">Transmembrane</keyword>
<dbReference type="Pfam" id="PF14378">
    <property type="entry name" value="PAP2_3"/>
    <property type="match status" value="1"/>
</dbReference>
<protein>
    <recommendedName>
        <fullName evidence="2">Inositolphosphotransferase Aur1/Ipt1 domain-containing protein</fullName>
    </recommendedName>
</protein>
<proteinExistence type="predicted"/>
<evidence type="ECO:0000256" key="1">
    <source>
        <dbReference type="SAM" id="Phobius"/>
    </source>
</evidence>
<dbReference type="EMBL" id="CP047385">
    <property type="protein sequence ID" value="QHF13791.1"/>
    <property type="molecule type" value="Genomic_DNA"/>
</dbReference>
<feature type="transmembrane region" description="Helical" evidence="1">
    <location>
        <begin position="110"/>
        <end position="130"/>
    </location>
</feature>
<feature type="transmembrane region" description="Helical" evidence="1">
    <location>
        <begin position="204"/>
        <end position="224"/>
    </location>
</feature>